<feature type="region of interest" description="Disordered" evidence="1">
    <location>
        <begin position="148"/>
        <end position="173"/>
    </location>
</feature>
<accession>A0ABS4XFR9</accession>
<evidence type="ECO:0000256" key="1">
    <source>
        <dbReference type="SAM" id="MobiDB-lite"/>
    </source>
</evidence>
<dbReference type="RefSeq" id="WP_209999488.1">
    <property type="nucleotide sequence ID" value="NZ_BAAAJY010000005.1"/>
</dbReference>
<gene>
    <name evidence="2" type="ORF">JOF47_002815</name>
</gene>
<organism evidence="2 3">
    <name type="scientific">Paeniglutamicibacter kerguelensis</name>
    <dbReference type="NCBI Taxonomy" id="254788"/>
    <lineage>
        <taxon>Bacteria</taxon>
        <taxon>Bacillati</taxon>
        <taxon>Actinomycetota</taxon>
        <taxon>Actinomycetes</taxon>
        <taxon>Micrococcales</taxon>
        <taxon>Micrococcaceae</taxon>
        <taxon>Paeniglutamicibacter</taxon>
    </lineage>
</organism>
<dbReference type="Pfam" id="PF18844">
    <property type="entry name" value="baeRF_family2"/>
    <property type="match status" value="1"/>
</dbReference>
<evidence type="ECO:0000313" key="2">
    <source>
        <dbReference type="EMBL" id="MBP2387304.1"/>
    </source>
</evidence>
<evidence type="ECO:0000313" key="3">
    <source>
        <dbReference type="Proteomes" id="UP001296993"/>
    </source>
</evidence>
<dbReference type="EMBL" id="JAGIOF010000001">
    <property type="protein sequence ID" value="MBP2387304.1"/>
    <property type="molecule type" value="Genomic_DNA"/>
</dbReference>
<proteinExistence type="predicted"/>
<sequence>MASRAGSTGIDASLYRREGQWCTALFDASLGTTAAHEAADELPETVSKILASQQASEADIRAIREALVPARGCPAPVARFVAVNDGEVVVDELIQGLKIQDPDVDCGPFPNLVALARARGGQFPYLVAEASRDGGEVRLYHSSIQEVGERRGVTGDPEEAHHARKVPGRYDEPKNRSATEEIWRRNADELAKQIDELARENYVKLIVLAGDVKARELVVGQLAPASKAITTTLEQNTRTGGADQAAFAAAVAEHVNEVVDRELKELSEKIGNRTGNGRSDLALGFDEVVAALQQAQASTVLVNQFQDDESLVALTSEPWLEGEDSDDHAELVIGSWPAPEVLLRATALTDATIRYVPEGILPEGVGIAALLRWPTGEARPAE</sequence>
<protein>
    <submittedName>
        <fullName evidence="2">Ribosomal protein L7Ae-like RNA K-turn-binding protein</fullName>
    </submittedName>
</protein>
<name>A0ABS4XFR9_9MICC</name>
<dbReference type="Proteomes" id="UP001296993">
    <property type="component" value="Unassembled WGS sequence"/>
</dbReference>
<keyword evidence="3" id="KW-1185">Reference proteome</keyword>
<feature type="compositionally biased region" description="Basic and acidic residues" evidence="1">
    <location>
        <begin position="148"/>
        <end position="161"/>
    </location>
</feature>
<comment type="caution">
    <text evidence="2">The sequence shown here is derived from an EMBL/GenBank/DDBJ whole genome shotgun (WGS) entry which is preliminary data.</text>
</comment>
<reference evidence="2 3" key="1">
    <citation type="submission" date="2021-03" db="EMBL/GenBank/DDBJ databases">
        <title>Sequencing the genomes of 1000 actinobacteria strains.</title>
        <authorList>
            <person name="Klenk H.-P."/>
        </authorList>
    </citation>
    <scope>NUCLEOTIDE SEQUENCE [LARGE SCALE GENOMIC DNA]</scope>
    <source>
        <strain evidence="2 3">DSM 15797</strain>
    </source>
</reference>
<dbReference type="InterPro" id="IPR040701">
    <property type="entry name" value="Bact_RF_family2"/>
</dbReference>